<accession>A0A7Y7IDY1</accession>
<feature type="transmembrane region" description="Helical" evidence="9">
    <location>
        <begin position="300"/>
        <end position="322"/>
    </location>
</feature>
<feature type="transmembrane region" description="Helical" evidence="9">
    <location>
        <begin position="196"/>
        <end position="217"/>
    </location>
</feature>
<feature type="transmembrane region" description="Helical" evidence="9">
    <location>
        <begin position="390"/>
        <end position="410"/>
    </location>
</feature>
<comment type="subcellular location">
    <subcellularLocation>
        <location evidence="1">Cell membrane</location>
        <topology evidence="1">Multi-pass membrane protein</topology>
    </subcellularLocation>
</comment>
<dbReference type="EMBL" id="JAAMFM010000002">
    <property type="protein sequence ID" value="NVM93719.1"/>
    <property type="molecule type" value="Genomic_DNA"/>
</dbReference>
<feature type="transmembrane region" description="Helical" evidence="9">
    <location>
        <begin position="328"/>
        <end position="350"/>
    </location>
</feature>
<feature type="transmembrane region" description="Helical" evidence="9">
    <location>
        <begin position="362"/>
        <end position="384"/>
    </location>
</feature>
<keyword evidence="2" id="KW-0813">Transport</keyword>
<evidence type="ECO:0000256" key="3">
    <source>
        <dbReference type="ARBA" id="ARBA00022475"/>
    </source>
</evidence>
<dbReference type="PANTHER" id="PTHR42865:SF1">
    <property type="entry name" value="AEROBIC C4-DICARBOXYLATE TRANSPORT PROTEIN"/>
    <property type="match status" value="1"/>
</dbReference>
<feature type="compositionally biased region" description="Low complexity" evidence="8">
    <location>
        <begin position="443"/>
        <end position="469"/>
    </location>
</feature>
<dbReference type="Proteomes" id="UP000543556">
    <property type="component" value="Unassembled WGS sequence"/>
</dbReference>
<proteinExistence type="predicted"/>
<dbReference type="FunFam" id="1.10.3860.10:FF:000001">
    <property type="entry name" value="C4-dicarboxylate transport protein"/>
    <property type="match status" value="1"/>
</dbReference>
<sequence>MKTLQQLSSAPSASAARKKWYRGLGAQVMIAMAVGIVFGFALPGIASQFKIVGDLFLSLIKAGVAPLVFLTVVLGIGAAGDLKKASRIGFFALVYFEVLSTVALLLGLVAGNLFGVGKGAHALQSSAGAAPAGAAEPGFTAFLKGIFPDNFIGAFSSGQLLQVLILAIIFGAGLLTLKPHMRAKVTGGLETISEAMFGFINVIMKLAPIGAFGAIAYAVGTNGSAMLLALAELVLQYWAVIAFFVFGVLGLVSLLSGFNIFRVLRYVRIEMSLVLGTASSESALPGLLRKLPMMGVSKQAVGLVVPTGYAFNLDGTSIYMALSTLFLANVYGIHMGIPEQIGLLVIMLLTSKGAATVSGGTYVVFAATIAATGYLPIEGVAILFGVYRFMSIATAFCNTFGNVVATLVVAKWTKELHMPTVREALADPTGFWLKADREEYDADASLGGPPAGAPSDAAVARADQAGPAGEPENQDELTAVVRSH</sequence>
<comment type="caution">
    <text evidence="10">The sequence shown here is derived from an EMBL/GenBank/DDBJ whole genome shotgun (WGS) entry which is preliminary data.</text>
</comment>
<dbReference type="AlphaFoldDB" id="A0A7Y7IDY1"/>
<evidence type="ECO:0000256" key="5">
    <source>
        <dbReference type="ARBA" id="ARBA00022847"/>
    </source>
</evidence>
<feature type="transmembrane region" description="Helical" evidence="9">
    <location>
        <begin position="237"/>
        <end position="261"/>
    </location>
</feature>
<dbReference type="PRINTS" id="PR00173">
    <property type="entry name" value="EDTRNSPORT"/>
</dbReference>
<evidence type="ECO:0000313" key="10">
    <source>
        <dbReference type="EMBL" id="NVM93719.1"/>
    </source>
</evidence>
<evidence type="ECO:0000256" key="6">
    <source>
        <dbReference type="ARBA" id="ARBA00022989"/>
    </source>
</evidence>
<evidence type="ECO:0000256" key="7">
    <source>
        <dbReference type="ARBA" id="ARBA00023136"/>
    </source>
</evidence>
<dbReference type="GO" id="GO:0070778">
    <property type="term" value="P:L-aspartate transmembrane transport"/>
    <property type="evidence" value="ECO:0007669"/>
    <property type="project" value="TreeGrafter"/>
</dbReference>
<evidence type="ECO:0000256" key="4">
    <source>
        <dbReference type="ARBA" id="ARBA00022692"/>
    </source>
</evidence>
<evidence type="ECO:0000313" key="11">
    <source>
        <dbReference type="Proteomes" id="UP000543556"/>
    </source>
</evidence>
<dbReference type="GO" id="GO:0005886">
    <property type="term" value="C:plasma membrane"/>
    <property type="evidence" value="ECO:0007669"/>
    <property type="project" value="UniProtKB-SubCell"/>
</dbReference>
<feature type="transmembrane region" description="Helical" evidence="9">
    <location>
        <begin position="151"/>
        <end position="175"/>
    </location>
</feature>
<keyword evidence="7 9" id="KW-0472">Membrane</keyword>
<dbReference type="RefSeq" id="WP_176633452.1">
    <property type="nucleotide sequence ID" value="NZ_JAAMFM010000002.1"/>
</dbReference>
<keyword evidence="4 9" id="KW-0812">Transmembrane</keyword>
<keyword evidence="6 9" id="KW-1133">Transmembrane helix</keyword>
<feature type="region of interest" description="Disordered" evidence="8">
    <location>
        <begin position="442"/>
        <end position="484"/>
    </location>
</feature>
<reference evidence="10 11" key="1">
    <citation type="submission" date="2020-02" db="EMBL/GenBank/DDBJ databases">
        <title>Genome sequence of strain AETb3-4.</title>
        <authorList>
            <person name="Gao J."/>
            <person name="Zhang X."/>
        </authorList>
    </citation>
    <scope>NUCLEOTIDE SEQUENCE [LARGE SCALE GENOMIC DNA]</scope>
    <source>
        <strain evidence="10 11">AETb3-4</strain>
    </source>
</reference>
<dbReference type="SUPFAM" id="SSF118215">
    <property type="entry name" value="Proton glutamate symport protein"/>
    <property type="match status" value="1"/>
</dbReference>
<dbReference type="Pfam" id="PF00375">
    <property type="entry name" value="SDF"/>
    <property type="match status" value="1"/>
</dbReference>
<gene>
    <name evidence="10" type="ORF">G6034_02110</name>
</gene>
<keyword evidence="5" id="KW-0769">Symport</keyword>
<organism evidence="10 11">
    <name type="scientific">Arthrobacter wenxiniae</name>
    <dbReference type="NCBI Taxonomy" id="2713570"/>
    <lineage>
        <taxon>Bacteria</taxon>
        <taxon>Bacillati</taxon>
        <taxon>Actinomycetota</taxon>
        <taxon>Actinomycetes</taxon>
        <taxon>Micrococcales</taxon>
        <taxon>Micrococcaceae</taxon>
        <taxon>Arthrobacter</taxon>
    </lineage>
</organism>
<evidence type="ECO:0000256" key="9">
    <source>
        <dbReference type="SAM" id="Phobius"/>
    </source>
</evidence>
<name>A0A7Y7IDY1_9MICC</name>
<dbReference type="GO" id="GO:0015366">
    <property type="term" value="F:malate:proton symporter activity"/>
    <property type="evidence" value="ECO:0007669"/>
    <property type="project" value="TreeGrafter"/>
</dbReference>
<dbReference type="GO" id="GO:0015138">
    <property type="term" value="F:fumarate transmembrane transporter activity"/>
    <property type="evidence" value="ECO:0007669"/>
    <property type="project" value="TreeGrafter"/>
</dbReference>
<protein>
    <submittedName>
        <fullName evidence="10">Cation:dicarboxylase symporter family transporter</fullName>
    </submittedName>
</protein>
<dbReference type="InterPro" id="IPR036458">
    <property type="entry name" value="Na:dicarbo_symporter_sf"/>
</dbReference>
<feature type="transmembrane region" description="Helical" evidence="9">
    <location>
        <begin position="88"/>
        <end position="110"/>
    </location>
</feature>
<evidence type="ECO:0000256" key="1">
    <source>
        <dbReference type="ARBA" id="ARBA00004651"/>
    </source>
</evidence>
<dbReference type="GO" id="GO:0015141">
    <property type="term" value="F:succinate transmembrane transporter activity"/>
    <property type="evidence" value="ECO:0007669"/>
    <property type="project" value="TreeGrafter"/>
</dbReference>
<dbReference type="InterPro" id="IPR001991">
    <property type="entry name" value="Na-dicarboxylate_symporter"/>
</dbReference>
<dbReference type="Gene3D" id="1.10.3860.10">
    <property type="entry name" value="Sodium:dicarboxylate symporter"/>
    <property type="match status" value="1"/>
</dbReference>
<evidence type="ECO:0000256" key="8">
    <source>
        <dbReference type="SAM" id="MobiDB-lite"/>
    </source>
</evidence>
<feature type="transmembrane region" description="Helical" evidence="9">
    <location>
        <begin position="20"/>
        <end position="43"/>
    </location>
</feature>
<keyword evidence="3" id="KW-1003">Cell membrane</keyword>
<evidence type="ECO:0000256" key="2">
    <source>
        <dbReference type="ARBA" id="ARBA00022448"/>
    </source>
</evidence>
<feature type="transmembrane region" description="Helical" evidence="9">
    <location>
        <begin position="55"/>
        <end position="76"/>
    </location>
</feature>
<dbReference type="PANTHER" id="PTHR42865">
    <property type="entry name" value="PROTON/GLUTAMATE-ASPARTATE SYMPORTER"/>
    <property type="match status" value="1"/>
</dbReference>
<keyword evidence="11" id="KW-1185">Reference proteome</keyword>